<dbReference type="PANTHER" id="PTHR43731">
    <property type="entry name" value="RHOMBOID PROTEASE"/>
    <property type="match status" value="1"/>
</dbReference>
<evidence type="ECO:0000259" key="8">
    <source>
        <dbReference type="Pfam" id="PF01694"/>
    </source>
</evidence>
<evidence type="ECO:0000256" key="3">
    <source>
        <dbReference type="ARBA" id="ARBA00022692"/>
    </source>
</evidence>
<dbReference type="AlphaFoldDB" id="A0A194VTL4"/>
<organism evidence="9 10">
    <name type="scientific">Cytospora mali</name>
    <name type="common">Apple Valsa canker fungus</name>
    <name type="synonym">Valsa mali</name>
    <dbReference type="NCBI Taxonomy" id="578113"/>
    <lineage>
        <taxon>Eukaryota</taxon>
        <taxon>Fungi</taxon>
        <taxon>Dikarya</taxon>
        <taxon>Ascomycota</taxon>
        <taxon>Pezizomycotina</taxon>
        <taxon>Sordariomycetes</taxon>
        <taxon>Sordariomycetidae</taxon>
        <taxon>Diaporthales</taxon>
        <taxon>Cytosporaceae</taxon>
        <taxon>Cytospora</taxon>
    </lineage>
</organism>
<dbReference type="PANTHER" id="PTHR43731:SF14">
    <property type="entry name" value="PRESENILIN-ASSOCIATED RHOMBOID-LIKE PROTEIN, MITOCHONDRIAL"/>
    <property type="match status" value="1"/>
</dbReference>
<dbReference type="GO" id="GO:0016020">
    <property type="term" value="C:membrane"/>
    <property type="evidence" value="ECO:0007669"/>
    <property type="project" value="UniProtKB-SubCell"/>
</dbReference>
<keyword evidence="5 7" id="KW-1133">Transmembrane helix</keyword>
<dbReference type="SUPFAM" id="SSF144091">
    <property type="entry name" value="Rhomboid-like"/>
    <property type="match status" value="1"/>
</dbReference>
<accession>A0A194VTL4</accession>
<dbReference type="Gene3D" id="1.20.1540.10">
    <property type="entry name" value="Rhomboid-like"/>
    <property type="match status" value="1"/>
</dbReference>
<dbReference type="EMBL" id="CM003100">
    <property type="protein sequence ID" value="KUI67150.1"/>
    <property type="molecule type" value="Genomic_DNA"/>
</dbReference>
<dbReference type="OrthoDB" id="10260614at2759"/>
<evidence type="ECO:0000313" key="10">
    <source>
        <dbReference type="Proteomes" id="UP000078559"/>
    </source>
</evidence>
<comment type="subcellular location">
    <subcellularLocation>
        <location evidence="1">Membrane</location>
        <topology evidence="1">Multi-pass membrane protein</topology>
    </subcellularLocation>
</comment>
<proteinExistence type="inferred from homology"/>
<gene>
    <name evidence="9" type="ORF">VM1G_03025</name>
</gene>
<feature type="transmembrane region" description="Helical" evidence="7">
    <location>
        <begin position="239"/>
        <end position="257"/>
    </location>
</feature>
<dbReference type="Pfam" id="PF01694">
    <property type="entry name" value="Rhomboid"/>
    <property type="match status" value="1"/>
</dbReference>
<evidence type="ECO:0000256" key="4">
    <source>
        <dbReference type="ARBA" id="ARBA00022801"/>
    </source>
</evidence>
<name>A0A194VTL4_CYTMA</name>
<feature type="domain" description="Peptidase S54 rhomboid" evidence="8">
    <location>
        <begin position="169"/>
        <end position="320"/>
    </location>
</feature>
<evidence type="ECO:0000313" key="9">
    <source>
        <dbReference type="EMBL" id="KUI67150.1"/>
    </source>
</evidence>
<keyword evidence="10" id="KW-1185">Reference proteome</keyword>
<sequence>MFRSRLRVRPHLGRLWQSHSARRSFIGQSSAYGYEFSEHPVRVIGPTIWTVATIGTIYFTCAAYDVYQDAKEFKTGGRRDLTLDDIEVGKARRLRRAAANDAYLGRGPIIISSPSTVWDNLSGPSKMITGLTLANVAVFGISKLPSPAAQQWWFSLAHTPGYPWYKNRQLFTHMFGHTGAFHLGLNMLALINFGPSVAQSPPFNGSGNHFLAFYLSAGILSSLGAHLSALVFRSYRFTPGMGASGAVIGVFSAWVMTHQETKLRVFPFPMVFAAREMLEWEVAFEALGLLGLWKALRLPISWGHAAHLGGLGVGVAYATYGRNAQMWSLSRRAAFRSMKLLKIV</sequence>
<reference evidence="9" key="1">
    <citation type="submission" date="2014-12" db="EMBL/GenBank/DDBJ databases">
        <title>Genome Sequence of Valsa Canker Pathogens Uncovers a Specific Adaption of Colonization on Woody Bark.</title>
        <authorList>
            <person name="Yin Z."/>
            <person name="Liu H."/>
            <person name="Gao X."/>
            <person name="Li Z."/>
            <person name="Song N."/>
            <person name="Ke X."/>
            <person name="Dai Q."/>
            <person name="Wu Y."/>
            <person name="Sun Y."/>
            <person name="Xu J.-R."/>
            <person name="Kang Z.K."/>
            <person name="Wang L."/>
            <person name="Huang L."/>
        </authorList>
    </citation>
    <scope>NUCLEOTIDE SEQUENCE [LARGE SCALE GENOMIC DNA]</scope>
    <source>
        <strain evidence="9">03-8</strain>
    </source>
</reference>
<evidence type="ECO:0000256" key="1">
    <source>
        <dbReference type="ARBA" id="ARBA00004141"/>
    </source>
</evidence>
<dbReference type="InterPro" id="IPR035952">
    <property type="entry name" value="Rhomboid-like_sf"/>
</dbReference>
<keyword evidence="4" id="KW-0378">Hydrolase</keyword>
<keyword evidence="6 7" id="KW-0472">Membrane</keyword>
<keyword evidence="3 7" id="KW-0812">Transmembrane</keyword>
<evidence type="ECO:0000256" key="2">
    <source>
        <dbReference type="ARBA" id="ARBA00009045"/>
    </source>
</evidence>
<dbReference type="Proteomes" id="UP000078559">
    <property type="component" value="Chromosome 3"/>
</dbReference>
<dbReference type="InterPro" id="IPR050925">
    <property type="entry name" value="Rhomboid_protease_S54"/>
</dbReference>
<dbReference type="GO" id="GO:0004252">
    <property type="term" value="F:serine-type endopeptidase activity"/>
    <property type="evidence" value="ECO:0007669"/>
    <property type="project" value="InterPro"/>
</dbReference>
<evidence type="ECO:0000256" key="6">
    <source>
        <dbReference type="ARBA" id="ARBA00023136"/>
    </source>
</evidence>
<feature type="transmembrane region" description="Helical" evidence="7">
    <location>
        <begin position="211"/>
        <end position="232"/>
    </location>
</feature>
<comment type="similarity">
    <text evidence="2">Belongs to the peptidase S54 family.</text>
</comment>
<dbReference type="InterPro" id="IPR022764">
    <property type="entry name" value="Peptidase_S54_rhomboid_dom"/>
</dbReference>
<evidence type="ECO:0000256" key="5">
    <source>
        <dbReference type="ARBA" id="ARBA00022989"/>
    </source>
</evidence>
<evidence type="ECO:0000256" key="7">
    <source>
        <dbReference type="SAM" id="Phobius"/>
    </source>
</evidence>
<protein>
    <submittedName>
        <fullName evidence="9">Presenilins-associated rhomboid-like protein, mitochondrial</fullName>
    </submittedName>
</protein>
<feature type="transmembrane region" description="Helical" evidence="7">
    <location>
        <begin position="170"/>
        <end position="191"/>
    </location>
</feature>